<keyword evidence="2" id="KW-1185">Reference proteome</keyword>
<name>A0ABW2GXN0_9ACTN</name>
<evidence type="ECO:0000313" key="2">
    <source>
        <dbReference type="Proteomes" id="UP001596392"/>
    </source>
</evidence>
<proteinExistence type="predicted"/>
<dbReference type="RefSeq" id="WP_376806411.1">
    <property type="nucleotide sequence ID" value="NZ_JBHTAC010000009.1"/>
</dbReference>
<sequence length="115" mass="13019">MDDAERGFWAALEYRICREVEGFQDPQLRWMWCDGLEPQVYDLHGHPPCIRGVAYFGPSGQERWQFTLLIGDALGAAGTIDWTSLLPADDTTGWLSPRIDERRLVLDPAGATREP</sequence>
<dbReference type="EMBL" id="JBHTAC010000009">
    <property type="protein sequence ID" value="MFC7243171.1"/>
    <property type="molecule type" value="Genomic_DNA"/>
</dbReference>
<comment type="caution">
    <text evidence="1">The sequence shown here is derived from an EMBL/GenBank/DDBJ whole genome shotgun (WGS) entry which is preliminary data.</text>
</comment>
<dbReference type="Proteomes" id="UP001596392">
    <property type="component" value="Unassembled WGS sequence"/>
</dbReference>
<organism evidence="1 2">
    <name type="scientific">Catellatospora aurea</name>
    <dbReference type="NCBI Taxonomy" id="1337874"/>
    <lineage>
        <taxon>Bacteria</taxon>
        <taxon>Bacillati</taxon>
        <taxon>Actinomycetota</taxon>
        <taxon>Actinomycetes</taxon>
        <taxon>Micromonosporales</taxon>
        <taxon>Micromonosporaceae</taxon>
        <taxon>Catellatospora</taxon>
    </lineage>
</organism>
<gene>
    <name evidence="1" type="ORF">ACFQO7_11860</name>
</gene>
<evidence type="ECO:0000313" key="1">
    <source>
        <dbReference type="EMBL" id="MFC7243171.1"/>
    </source>
</evidence>
<protein>
    <submittedName>
        <fullName evidence="1">Uncharacterized protein</fullName>
    </submittedName>
</protein>
<accession>A0ABW2GXN0</accession>
<reference evidence="2" key="1">
    <citation type="journal article" date="2019" name="Int. J. Syst. Evol. Microbiol.">
        <title>The Global Catalogue of Microorganisms (GCM) 10K type strain sequencing project: providing services to taxonomists for standard genome sequencing and annotation.</title>
        <authorList>
            <consortium name="The Broad Institute Genomics Platform"/>
            <consortium name="The Broad Institute Genome Sequencing Center for Infectious Disease"/>
            <person name="Wu L."/>
            <person name="Ma J."/>
        </authorList>
    </citation>
    <scope>NUCLEOTIDE SEQUENCE [LARGE SCALE GENOMIC DNA]</scope>
    <source>
        <strain evidence="2">CGMCC 1.9106</strain>
    </source>
</reference>